<proteinExistence type="predicted"/>
<name>A0ABP1Q9J3_9HEXA</name>
<evidence type="ECO:0000313" key="1">
    <source>
        <dbReference type="EMBL" id="CAL8094790.1"/>
    </source>
</evidence>
<comment type="caution">
    <text evidence="1">The sequence shown here is derived from an EMBL/GenBank/DDBJ whole genome shotgun (WGS) entry which is preliminary data.</text>
</comment>
<evidence type="ECO:0000313" key="2">
    <source>
        <dbReference type="Proteomes" id="UP001642540"/>
    </source>
</evidence>
<dbReference type="Proteomes" id="UP001642540">
    <property type="component" value="Unassembled WGS sequence"/>
</dbReference>
<accession>A0ABP1Q9J3</accession>
<dbReference type="EMBL" id="CAXLJM020000027">
    <property type="protein sequence ID" value="CAL8094790.1"/>
    <property type="molecule type" value="Genomic_DNA"/>
</dbReference>
<protein>
    <submittedName>
        <fullName evidence="1">Uncharacterized protein</fullName>
    </submittedName>
</protein>
<keyword evidence="2" id="KW-1185">Reference proteome</keyword>
<reference evidence="1 2" key="1">
    <citation type="submission" date="2024-08" db="EMBL/GenBank/DDBJ databases">
        <authorList>
            <person name="Cucini C."/>
            <person name="Frati F."/>
        </authorList>
    </citation>
    <scope>NUCLEOTIDE SEQUENCE [LARGE SCALE GENOMIC DNA]</scope>
</reference>
<sequence>MSIDFLTICIKQQNSTFQHLKGTWVLGAMDIIEGIHISHSPSHSFADAINNKLISICTMTIVISRDYILEQTSSQATTCKIIAIKNGNKKFGSASVTPSQLLLETSKSCDYGRCQNSHSTDYDFCYACKALASSCLRLVPKCSPCICMFSTFPKLFLSFLT</sequence>
<organism evidence="1 2">
    <name type="scientific">Orchesella dallaii</name>
    <dbReference type="NCBI Taxonomy" id="48710"/>
    <lineage>
        <taxon>Eukaryota</taxon>
        <taxon>Metazoa</taxon>
        <taxon>Ecdysozoa</taxon>
        <taxon>Arthropoda</taxon>
        <taxon>Hexapoda</taxon>
        <taxon>Collembola</taxon>
        <taxon>Entomobryomorpha</taxon>
        <taxon>Entomobryoidea</taxon>
        <taxon>Orchesellidae</taxon>
        <taxon>Orchesellinae</taxon>
        <taxon>Orchesella</taxon>
    </lineage>
</organism>
<gene>
    <name evidence="1" type="ORF">ODALV1_LOCUS8888</name>
</gene>